<comment type="caution">
    <text evidence="1">The sequence shown here is derived from an EMBL/GenBank/DDBJ whole genome shotgun (WGS) entry which is preliminary data.</text>
</comment>
<sequence>MDTLHTGPYCPLRPNNVRLLRLNVDTSSLEAGSLEVVALGEAPSYYALSHCWGTQLQCTEVHIDGQKFFTSSSLAAGIRRLQELATSLDPPAQYVWIDSICINQTDLFERSSQVEQMGKIYSKSIKTIIWLGPHSNSSSSAWGLVDQIYNTFSTQNPAATTMADIPVKMYSESSHMASKLPEWNIESWTHLHQLLDLGWFSRIWVVQEVVLSSGDPIIIHGDYCYPWNRLGWAATWLRRNGYVRLPQMSEIVLNVDTMSNIRRSRNKWPLNALMAITQTKFHAKDQRDKVFGLLGIATESQDPLNLPHALRPNYNVDVTEVYCRVARLLLTQSRSTAMLTRAQGINDILTKRQREYDLNLPSWTPDWSDFRGYDREVRTIFSWIHYSDPSKPIFLGFPKHYNASSGIEAKFYPVTNSAALRLSGLKVDKVVYTIPFNTVNISKKRDFAQVFSTRMKLVLEETMSILKGQDIIDWASCFVKATSAEQYHLGGRSWEQGQKDGFAYLYDVLTQNKALLSLSAQAGVDKPMVRLRAVSDGGDREQYMTLARNYCFNRSFFITSAGKMGIGPSDTRVGDIISVILGGGVPYVIRKQASQWLFVGESYVQGLMDGEAIRACEQGTIQEEILGFI</sequence>
<dbReference type="EMBL" id="MU394443">
    <property type="protein sequence ID" value="KAI6080438.1"/>
    <property type="molecule type" value="Genomic_DNA"/>
</dbReference>
<gene>
    <name evidence="1" type="ORF">F4821DRAFT_276027</name>
</gene>
<keyword evidence="2" id="KW-1185">Reference proteome</keyword>
<reference evidence="1 2" key="1">
    <citation type="journal article" date="2022" name="New Phytol.">
        <title>Ecological generalism drives hyperdiversity of secondary metabolite gene clusters in xylarialean endophytes.</title>
        <authorList>
            <person name="Franco M.E.E."/>
            <person name="Wisecaver J.H."/>
            <person name="Arnold A.E."/>
            <person name="Ju Y.M."/>
            <person name="Slot J.C."/>
            <person name="Ahrendt S."/>
            <person name="Moore L.P."/>
            <person name="Eastman K.E."/>
            <person name="Scott K."/>
            <person name="Konkel Z."/>
            <person name="Mondo S.J."/>
            <person name="Kuo A."/>
            <person name="Hayes R.D."/>
            <person name="Haridas S."/>
            <person name="Andreopoulos B."/>
            <person name="Riley R."/>
            <person name="LaButti K."/>
            <person name="Pangilinan J."/>
            <person name="Lipzen A."/>
            <person name="Amirebrahimi M."/>
            <person name="Yan J."/>
            <person name="Adam C."/>
            <person name="Keymanesh K."/>
            <person name="Ng V."/>
            <person name="Louie K."/>
            <person name="Northen T."/>
            <person name="Drula E."/>
            <person name="Henrissat B."/>
            <person name="Hsieh H.M."/>
            <person name="Youens-Clark K."/>
            <person name="Lutzoni F."/>
            <person name="Miadlikowska J."/>
            <person name="Eastwood D.C."/>
            <person name="Hamelin R.C."/>
            <person name="Grigoriev I.V."/>
            <person name="U'Ren J.M."/>
        </authorList>
    </citation>
    <scope>NUCLEOTIDE SEQUENCE [LARGE SCALE GENOMIC DNA]</scope>
    <source>
        <strain evidence="1 2">ER1909</strain>
    </source>
</reference>
<organism evidence="1 2">
    <name type="scientific">Hypoxylon rubiginosum</name>
    <dbReference type="NCBI Taxonomy" id="110542"/>
    <lineage>
        <taxon>Eukaryota</taxon>
        <taxon>Fungi</taxon>
        <taxon>Dikarya</taxon>
        <taxon>Ascomycota</taxon>
        <taxon>Pezizomycotina</taxon>
        <taxon>Sordariomycetes</taxon>
        <taxon>Xylariomycetidae</taxon>
        <taxon>Xylariales</taxon>
        <taxon>Hypoxylaceae</taxon>
        <taxon>Hypoxylon</taxon>
    </lineage>
</organism>
<name>A0ACC0CJE3_9PEZI</name>
<dbReference type="Proteomes" id="UP001497680">
    <property type="component" value="Unassembled WGS sequence"/>
</dbReference>
<protein>
    <submittedName>
        <fullName evidence="1">HET domain-containing protein</fullName>
    </submittedName>
</protein>
<evidence type="ECO:0000313" key="2">
    <source>
        <dbReference type="Proteomes" id="UP001497680"/>
    </source>
</evidence>
<proteinExistence type="predicted"/>
<evidence type="ECO:0000313" key="1">
    <source>
        <dbReference type="EMBL" id="KAI6080438.1"/>
    </source>
</evidence>
<accession>A0ACC0CJE3</accession>